<reference evidence="3 4" key="1">
    <citation type="submission" date="2018-04" db="EMBL/GenBank/DDBJ databases">
        <authorList>
            <person name="Zhang X."/>
            <person name="Yuan J."/>
            <person name="Li F."/>
            <person name="Xiang J."/>
        </authorList>
    </citation>
    <scope>NUCLEOTIDE SEQUENCE [LARGE SCALE GENOMIC DNA]</scope>
    <source>
        <tissue evidence="3">Muscle</tissue>
    </source>
</reference>
<dbReference type="SUPFAM" id="SSF47986">
    <property type="entry name" value="DEATH domain"/>
    <property type="match status" value="1"/>
</dbReference>
<evidence type="ECO:0000313" key="3">
    <source>
        <dbReference type="EMBL" id="ROT70244.1"/>
    </source>
</evidence>
<dbReference type="InterPro" id="IPR016729">
    <property type="entry name" value="FADD"/>
</dbReference>
<dbReference type="Gene3D" id="1.10.533.10">
    <property type="entry name" value="Death Domain, Fas"/>
    <property type="match status" value="1"/>
</dbReference>
<dbReference type="CDD" id="cd01670">
    <property type="entry name" value="Death"/>
    <property type="match status" value="1"/>
</dbReference>
<comment type="caution">
    <text evidence="3">The sequence shown here is derived from an EMBL/GenBank/DDBJ whole genome shotgun (WGS) entry which is preliminary data.</text>
</comment>
<feature type="compositionally biased region" description="Polar residues" evidence="1">
    <location>
        <begin position="13"/>
        <end position="28"/>
    </location>
</feature>
<feature type="domain" description="Death" evidence="2">
    <location>
        <begin position="86"/>
        <end position="146"/>
    </location>
</feature>
<keyword evidence="4" id="KW-1185">Reference proteome</keyword>
<dbReference type="OrthoDB" id="535509at2759"/>
<feature type="compositionally biased region" description="Polar residues" evidence="1">
    <location>
        <begin position="155"/>
        <end position="167"/>
    </location>
</feature>
<reference evidence="3 4" key="2">
    <citation type="submission" date="2019-01" db="EMBL/GenBank/DDBJ databases">
        <title>The decoding of complex shrimp genome reveals the adaptation for benthos swimmer, frequently molting mechanism and breeding impact on genome.</title>
        <authorList>
            <person name="Sun Y."/>
            <person name="Gao Y."/>
            <person name="Yu Y."/>
        </authorList>
    </citation>
    <scope>NUCLEOTIDE SEQUENCE [LARGE SCALE GENOMIC DNA]</scope>
    <source>
        <tissue evidence="3">Muscle</tissue>
    </source>
</reference>
<evidence type="ECO:0000259" key="2">
    <source>
        <dbReference type="PROSITE" id="PS50017"/>
    </source>
</evidence>
<feature type="region of interest" description="Disordered" evidence="1">
    <location>
        <begin position="151"/>
        <end position="177"/>
    </location>
</feature>
<dbReference type="Pfam" id="PF00531">
    <property type="entry name" value="Death"/>
    <property type="match status" value="1"/>
</dbReference>
<dbReference type="InterPro" id="IPR011029">
    <property type="entry name" value="DEATH-like_dom_sf"/>
</dbReference>
<proteinExistence type="predicted"/>
<accession>A0A3R7PLC1</accession>
<dbReference type="Proteomes" id="UP000283509">
    <property type="component" value="Unassembled WGS sequence"/>
</dbReference>
<dbReference type="InterPro" id="IPR000488">
    <property type="entry name" value="Death_dom"/>
</dbReference>
<dbReference type="AlphaFoldDB" id="A0A3R7PLC1"/>
<protein>
    <recommendedName>
        <fullName evidence="2">Death domain-containing protein</fullName>
    </recommendedName>
</protein>
<sequence>MDNIKTDSAPLGSVSSDFQQGNPSRPQRQIYNITGGSAVHIGPVIHNIHGCNPRSQHKPQDMPLKKDVEELLKCSREIEERDKVEVSEHMGSSWKSLGRVMGFSAGQLENMIADHTRNVDRVYEMMSRWHDREAEDATVARLTQMIIKHPLRNEVSPSPDNRRTLSSGRRGPDPIKGGRELSLSASAFWRWAARRPGLLGLLGLLGL</sequence>
<gene>
    <name evidence="3" type="ORF">C7M84_011482</name>
</gene>
<dbReference type="PANTHER" id="PTHR15077">
    <property type="entry name" value="FAS-ASSOCIATING DEATH DOMAIN-CONTAINING PROTEIN FADD"/>
    <property type="match status" value="1"/>
</dbReference>
<dbReference type="EMBL" id="QCYY01002448">
    <property type="protein sequence ID" value="ROT70244.1"/>
    <property type="molecule type" value="Genomic_DNA"/>
</dbReference>
<evidence type="ECO:0000313" key="4">
    <source>
        <dbReference type="Proteomes" id="UP000283509"/>
    </source>
</evidence>
<organism evidence="3 4">
    <name type="scientific">Penaeus vannamei</name>
    <name type="common">Whiteleg shrimp</name>
    <name type="synonym">Litopenaeus vannamei</name>
    <dbReference type="NCBI Taxonomy" id="6689"/>
    <lineage>
        <taxon>Eukaryota</taxon>
        <taxon>Metazoa</taxon>
        <taxon>Ecdysozoa</taxon>
        <taxon>Arthropoda</taxon>
        <taxon>Crustacea</taxon>
        <taxon>Multicrustacea</taxon>
        <taxon>Malacostraca</taxon>
        <taxon>Eumalacostraca</taxon>
        <taxon>Eucarida</taxon>
        <taxon>Decapoda</taxon>
        <taxon>Dendrobranchiata</taxon>
        <taxon>Penaeoidea</taxon>
        <taxon>Penaeidae</taxon>
        <taxon>Penaeus</taxon>
    </lineage>
</organism>
<dbReference type="PROSITE" id="PS50017">
    <property type="entry name" value="DEATH_DOMAIN"/>
    <property type="match status" value="1"/>
</dbReference>
<feature type="region of interest" description="Disordered" evidence="1">
    <location>
        <begin position="1"/>
        <end position="28"/>
    </location>
</feature>
<evidence type="ECO:0000256" key="1">
    <source>
        <dbReference type="SAM" id="MobiDB-lite"/>
    </source>
</evidence>
<name>A0A3R7PLC1_PENVA</name>
<dbReference type="GO" id="GO:0007165">
    <property type="term" value="P:signal transduction"/>
    <property type="evidence" value="ECO:0007669"/>
    <property type="project" value="InterPro"/>
</dbReference>